<feature type="binding site" evidence="12">
    <location>
        <position position="391"/>
    </location>
    <ligand>
        <name>ATP</name>
        <dbReference type="ChEBI" id="CHEBI:30616"/>
    </ligand>
</feature>
<dbReference type="SMART" id="SM00220">
    <property type="entry name" value="S_TKc"/>
    <property type="match status" value="1"/>
</dbReference>
<evidence type="ECO:0000256" key="9">
    <source>
        <dbReference type="ARBA" id="ARBA00022989"/>
    </source>
</evidence>
<dbReference type="GO" id="GO:0030247">
    <property type="term" value="F:polysaccharide binding"/>
    <property type="evidence" value="ECO:0007669"/>
    <property type="project" value="InterPro"/>
</dbReference>
<dbReference type="Pfam" id="PF13947">
    <property type="entry name" value="GUB_WAK_bind"/>
    <property type="match status" value="1"/>
</dbReference>
<evidence type="ECO:0000256" key="4">
    <source>
        <dbReference type="ARBA" id="ARBA00022692"/>
    </source>
</evidence>
<dbReference type="CDD" id="cd14066">
    <property type="entry name" value="STKc_IRAK"/>
    <property type="match status" value="1"/>
</dbReference>
<organism evidence="16 17">
    <name type="scientific">Vitis rotundifolia</name>
    <name type="common">Muscadine grape</name>
    <dbReference type="NCBI Taxonomy" id="103349"/>
    <lineage>
        <taxon>Eukaryota</taxon>
        <taxon>Viridiplantae</taxon>
        <taxon>Streptophyta</taxon>
        <taxon>Embryophyta</taxon>
        <taxon>Tracheophyta</taxon>
        <taxon>Spermatophyta</taxon>
        <taxon>Magnoliopsida</taxon>
        <taxon>eudicotyledons</taxon>
        <taxon>Gunneridae</taxon>
        <taxon>Pentapetalae</taxon>
        <taxon>rosids</taxon>
        <taxon>Vitales</taxon>
        <taxon>Vitaceae</taxon>
        <taxon>Viteae</taxon>
        <taxon>Vitis</taxon>
    </lineage>
</organism>
<keyword evidence="4 13" id="KW-0812">Transmembrane</keyword>
<comment type="subcellular location">
    <subcellularLocation>
        <location evidence="1">Membrane</location>
        <topology evidence="1">Single-pass type I membrane protein</topology>
    </subcellularLocation>
</comment>
<evidence type="ECO:0000256" key="6">
    <source>
        <dbReference type="ARBA" id="ARBA00022741"/>
    </source>
</evidence>
<keyword evidence="7" id="KW-0418">Kinase</keyword>
<dbReference type="Gene3D" id="1.10.510.10">
    <property type="entry name" value="Transferase(Phosphotransferase) domain 1"/>
    <property type="match status" value="1"/>
</dbReference>
<dbReference type="GO" id="GO:0005524">
    <property type="term" value="F:ATP binding"/>
    <property type="evidence" value="ECO:0007669"/>
    <property type="project" value="UniProtKB-UniRule"/>
</dbReference>
<dbReference type="GO" id="GO:0016020">
    <property type="term" value="C:membrane"/>
    <property type="evidence" value="ECO:0007669"/>
    <property type="project" value="UniProtKB-SubCell"/>
</dbReference>
<dbReference type="PROSITE" id="PS00107">
    <property type="entry name" value="PROTEIN_KINASE_ATP"/>
    <property type="match status" value="1"/>
</dbReference>
<keyword evidence="5 14" id="KW-0732">Signal</keyword>
<keyword evidence="2" id="KW-0723">Serine/threonine-protein kinase</keyword>
<keyword evidence="9 13" id="KW-1133">Transmembrane helix</keyword>
<feature type="transmembrane region" description="Helical" evidence="13">
    <location>
        <begin position="304"/>
        <end position="325"/>
    </location>
</feature>
<evidence type="ECO:0000256" key="11">
    <source>
        <dbReference type="ARBA" id="ARBA00023180"/>
    </source>
</evidence>
<dbReference type="AlphaFoldDB" id="A0AA39DET6"/>
<keyword evidence="6 12" id="KW-0547">Nucleotide-binding</keyword>
<keyword evidence="3" id="KW-0808">Transferase</keyword>
<dbReference type="GO" id="GO:0004674">
    <property type="term" value="F:protein serine/threonine kinase activity"/>
    <property type="evidence" value="ECO:0007669"/>
    <property type="project" value="UniProtKB-KW"/>
</dbReference>
<keyword evidence="11" id="KW-0325">Glycoprotein</keyword>
<gene>
    <name evidence="16" type="ORF">PVL29_021502</name>
</gene>
<evidence type="ECO:0000256" key="3">
    <source>
        <dbReference type="ARBA" id="ARBA00022679"/>
    </source>
</evidence>
<keyword evidence="10 13" id="KW-0472">Membrane</keyword>
<dbReference type="InterPro" id="IPR008271">
    <property type="entry name" value="Ser/Thr_kinase_AS"/>
</dbReference>
<dbReference type="Pfam" id="PF00069">
    <property type="entry name" value="Pkinase"/>
    <property type="match status" value="1"/>
</dbReference>
<dbReference type="PROSITE" id="PS00108">
    <property type="entry name" value="PROTEIN_KINASE_ST"/>
    <property type="match status" value="1"/>
</dbReference>
<evidence type="ECO:0000256" key="13">
    <source>
        <dbReference type="SAM" id="Phobius"/>
    </source>
</evidence>
<dbReference type="Gene3D" id="3.30.200.20">
    <property type="entry name" value="Phosphorylase Kinase, domain 1"/>
    <property type="match status" value="1"/>
</dbReference>
<evidence type="ECO:0000256" key="1">
    <source>
        <dbReference type="ARBA" id="ARBA00004479"/>
    </source>
</evidence>
<dbReference type="EMBL" id="JARBHA010000016">
    <property type="protein sequence ID" value="KAJ9679597.1"/>
    <property type="molecule type" value="Genomic_DNA"/>
</dbReference>
<evidence type="ECO:0000256" key="12">
    <source>
        <dbReference type="PROSITE-ProRule" id="PRU10141"/>
    </source>
</evidence>
<dbReference type="Proteomes" id="UP001168098">
    <property type="component" value="Unassembled WGS sequence"/>
</dbReference>
<dbReference type="InterPro" id="IPR017441">
    <property type="entry name" value="Protein_kinase_ATP_BS"/>
</dbReference>
<dbReference type="FunFam" id="1.10.510.10:FF:000590">
    <property type="entry name" value="PR5-like receptor kinase"/>
    <property type="match status" value="1"/>
</dbReference>
<name>A0AA39DET6_VITRO</name>
<dbReference type="InterPro" id="IPR000719">
    <property type="entry name" value="Prot_kinase_dom"/>
</dbReference>
<dbReference type="InterPro" id="IPR045874">
    <property type="entry name" value="LRK10/LRL21-25-like"/>
</dbReference>
<evidence type="ECO:0000256" key="5">
    <source>
        <dbReference type="ARBA" id="ARBA00022729"/>
    </source>
</evidence>
<evidence type="ECO:0000256" key="8">
    <source>
        <dbReference type="ARBA" id="ARBA00022840"/>
    </source>
</evidence>
<feature type="chain" id="PRO_5041220519" description="Protein kinase domain-containing protein" evidence="14">
    <location>
        <begin position="28"/>
        <end position="682"/>
    </location>
</feature>
<protein>
    <recommendedName>
        <fullName evidence="15">Protein kinase domain-containing protein</fullName>
    </recommendedName>
</protein>
<feature type="domain" description="Protein kinase" evidence="15">
    <location>
        <begin position="363"/>
        <end position="641"/>
    </location>
</feature>
<dbReference type="SUPFAM" id="SSF56112">
    <property type="entry name" value="Protein kinase-like (PK-like)"/>
    <property type="match status" value="1"/>
</dbReference>
<dbReference type="InterPro" id="IPR011009">
    <property type="entry name" value="Kinase-like_dom_sf"/>
</dbReference>
<feature type="signal peptide" evidence="14">
    <location>
        <begin position="1"/>
        <end position="27"/>
    </location>
</feature>
<dbReference type="FunFam" id="3.30.200.20:FF:000178">
    <property type="entry name" value="serine/threonine-protein kinase PBS1-like"/>
    <property type="match status" value="1"/>
</dbReference>
<evidence type="ECO:0000256" key="14">
    <source>
        <dbReference type="SAM" id="SignalP"/>
    </source>
</evidence>
<comment type="caution">
    <text evidence="16">The sequence shown here is derived from an EMBL/GenBank/DDBJ whole genome shotgun (WGS) entry which is preliminary data.</text>
</comment>
<evidence type="ECO:0000256" key="10">
    <source>
        <dbReference type="ARBA" id="ARBA00023136"/>
    </source>
</evidence>
<keyword evidence="8 12" id="KW-0067">ATP-binding</keyword>
<keyword evidence="17" id="KW-1185">Reference proteome</keyword>
<reference evidence="16 17" key="1">
    <citation type="journal article" date="2023" name="BMC Biotechnol.">
        <title>Vitis rotundifolia cv Carlos genome sequencing.</title>
        <authorList>
            <person name="Huff M."/>
            <person name="Hulse-Kemp A."/>
            <person name="Scheffler B."/>
            <person name="Youngblood R."/>
            <person name="Simpson S."/>
            <person name="Babiker E."/>
            <person name="Staton M."/>
        </authorList>
    </citation>
    <scope>NUCLEOTIDE SEQUENCE [LARGE SCALE GENOMIC DNA]</scope>
    <source>
        <tissue evidence="16">Leaf</tissue>
    </source>
</reference>
<dbReference type="PROSITE" id="PS50011">
    <property type="entry name" value="PROTEIN_KINASE_DOM"/>
    <property type="match status" value="1"/>
</dbReference>
<evidence type="ECO:0000256" key="7">
    <source>
        <dbReference type="ARBA" id="ARBA00022777"/>
    </source>
</evidence>
<evidence type="ECO:0000313" key="17">
    <source>
        <dbReference type="Proteomes" id="UP001168098"/>
    </source>
</evidence>
<evidence type="ECO:0000259" key="15">
    <source>
        <dbReference type="PROSITE" id="PS50011"/>
    </source>
</evidence>
<evidence type="ECO:0000256" key="2">
    <source>
        <dbReference type="ARBA" id="ARBA00022527"/>
    </source>
</evidence>
<proteinExistence type="predicted"/>
<evidence type="ECO:0000313" key="16">
    <source>
        <dbReference type="EMBL" id="KAJ9679597.1"/>
    </source>
</evidence>
<sequence>MMEKESKVVGVGLIILLHVWFLSICVATETKACRSSSCGDIQIRDPFRLEGDSTGCGYPECELACKNNRTILNGKYYVKEINYNNYTIRVVVLGIEKGNCFSTPLYSLAPYDYIFESGFGHNTIVLMNCTRQISDQNYIPITPCNTSTNGSSPSSPSYAYALVGNSKQVGDLPYSCTFGTTVITDKLQAVSEPPIRSMSDVQQSLLMGVELSFLRFRCSECANGLLCRTNFSDNTIQCFTWNTRKYWLKFLKDDVLVPVVSFFTRAFFRSPFTIQGLKNYLVQHLGSYESRTVVIGAWFLQKTVIIIIGGRTVIGISCLLGYLIYKFRRRHLSADDNIEEFLRSHQNLQPIRYSYSHLKKMTNNFKNKLGQGGFASVYKGKLRSDRIVAVKMLTMSKAKEQDFINEVATIGRIHHVNVVRLVGFCVERSKWALIYDFMPNASLDKFIFFDGEKSAPLSWDRLYKIALGVGRGIEYLHQGCDMQILHFDIKPHNILLDENFTPKVSDFGLAKLYSTNESVVSLTAARGTLGYIAPELFYKNIGGVSYKADVYSFGMLLMEIVGKRRHVSVHEENLSEIFFPSWIYDKIKQGEDIEIGDAKEDDMKYIKKMVIVALWCVQMKPTDRPSMSKALEMLEGEVELLQMPPKPTLYSHEMSAEDRENSPIGVPFSSCNGNITVSLDGR</sequence>
<dbReference type="InterPro" id="IPR025287">
    <property type="entry name" value="WAK_GUB"/>
</dbReference>
<dbReference type="PANTHER" id="PTHR27009">
    <property type="entry name" value="RUST RESISTANCE KINASE LR10-RELATED"/>
    <property type="match status" value="1"/>
</dbReference>
<accession>A0AA39DET6</accession>